<dbReference type="AlphaFoldDB" id="A0A6S7GJG7"/>
<reference evidence="3" key="1">
    <citation type="submission" date="2020-04" db="EMBL/GenBank/DDBJ databases">
        <authorList>
            <person name="Alioto T."/>
            <person name="Alioto T."/>
            <person name="Gomez Garrido J."/>
        </authorList>
    </citation>
    <scope>NUCLEOTIDE SEQUENCE</scope>
    <source>
        <strain evidence="3">A484AB</strain>
    </source>
</reference>
<evidence type="ECO:0000313" key="4">
    <source>
        <dbReference type="Proteomes" id="UP001152795"/>
    </source>
</evidence>
<dbReference type="PANTHER" id="PTHR46289:SF17">
    <property type="entry name" value="HAT C-TERMINAL DIMERISATION DOMAIN-CONTAINING PROTEIN"/>
    <property type="match status" value="1"/>
</dbReference>
<dbReference type="GO" id="GO:0046983">
    <property type="term" value="F:protein dimerization activity"/>
    <property type="evidence" value="ECO:0007669"/>
    <property type="project" value="InterPro"/>
</dbReference>
<feature type="region of interest" description="Disordered" evidence="1">
    <location>
        <begin position="196"/>
        <end position="231"/>
    </location>
</feature>
<dbReference type="EMBL" id="CACRXK020002285">
    <property type="protein sequence ID" value="CAB3993564.1"/>
    <property type="molecule type" value="Genomic_DNA"/>
</dbReference>
<dbReference type="Pfam" id="PF05699">
    <property type="entry name" value="Dimer_Tnp_hAT"/>
    <property type="match status" value="1"/>
</dbReference>
<accession>A0A6S7GJG7</accession>
<evidence type="ECO:0000259" key="2">
    <source>
        <dbReference type="Pfam" id="PF05699"/>
    </source>
</evidence>
<sequence length="341" mass="39036">MDRLETGILTLVWHRILKRFNSNSQLLQSADQDINSAAAIYESLEEYVKNMRPKFEQFEAEGKLLSGCEHYEDEMKRNRQRNRRYDEPGSAPEVELTPADKFRTATFLVIIDNLVAELKKRKEAYATVTSRFGFLRTMKELPDDKLTLSANQLCKIYPGDLEPSLSDELLQFSAFLKTELAERYLDSSSSVEAPVLSEIPSSPAPSEDSSAPSSPVATTPSDDEDMSFNNDNELHEHDQTMEFENNDAMKLESPEVRMYKLILENKLETVFSNIEVALRIYLSLMISNCSGERSFSILRYIKNSYRSTMGQRRLNDLILLSAEQDILRELDINSLINDLRS</sequence>
<proteinExistence type="predicted"/>
<feature type="compositionally biased region" description="Low complexity" evidence="1">
    <location>
        <begin position="197"/>
        <end position="220"/>
    </location>
</feature>
<protein>
    <submittedName>
        <fullName evidence="3">Zinc finger MYM-type 1-like</fullName>
    </submittedName>
</protein>
<feature type="domain" description="HAT C-terminal dimerisation" evidence="2">
    <location>
        <begin position="271"/>
        <end position="325"/>
    </location>
</feature>
<name>A0A6S7GJG7_PARCT</name>
<dbReference type="InterPro" id="IPR052958">
    <property type="entry name" value="IFN-induced_PKR_regulator"/>
</dbReference>
<comment type="caution">
    <text evidence="3">The sequence shown here is derived from an EMBL/GenBank/DDBJ whole genome shotgun (WGS) entry which is preliminary data.</text>
</comment>
<evidence type="ECO:0000256" key="1">
    <source>
        <dbReference type="SAM" id="MobiDB-lite"/>
    </source>
</evidence>
<dbReference type="Proteomes" id="UP001152795">
    <property type="component" value="Unassembled WGS sequence"/>
</dbReference>
<keyword evidence="4" id="KW-1185">Reference proteome</keyword>
<dbReference type="OrthoDB" id="10063284at2759"/>
<organism evidence="3 4">
    <name type="scientific">Paramuricea clavata</name>
    <name type="common">Red gorgonian</name>
    <name type="synonym">Violescent sea-whip</name>
    <dbReference type="NCBI Taxonomy" id="317549"/>
    <lineage>
        <taxon>Eukaryota</taxon>
        <taxon>Metazoa</taxon>
        <taxon>Cnidaria</taxon>
        <taxon>Anthozoa</taxon>
        <taxon>Octocorallia</taxon>
        <taxon>Malacalcyonacea</taxon>
        <taxon>Plexauridae</taxon>
        <taxon>Paramuricea</taxon>
    </lineage>
</organism>
<dbReference type="PANTHER" id="PTHR46289">
    <property type="entry name" value="52 KDA REPRESSOR OF THE INHIBITOR OF THE PROTEIN KINASE-LIKE PROTEIN-RELATED"/>
    <property type="match status" value="1"/>
</dbReference>
<evidence type="ECO:0000313" key="3">
    <source>
        <dbReference type="EMBL" id="CAB3993564.1"/>
    </source>
</evidence>
<dbReference type="InterPro" id="IPR008906">
    <property type="entry name" value="HATC_C_dom"/>
</dbReference>
<gene>
    <name evidence="3" type="ORF">PACLA_8A041430</name>
</gene>